<evidence type="ECO:0000256" key="6">
    <source>
        <dbReference type="ARBA" id="ARBA00038999"/>
    </source>
</evidence>
<comment type="similarity">
    <text evidence="5">Belongs to the protein kinase superfamily. STE Ser/Thr protein kinase family. MAP kinase kinase subfamily.</text>
</comment>
<dbReference type="Proteomes" id="UP000816034">
    <property type="component" value="Unassembled WGS sequence"/>
</dbReference>
<evidence type="ECO:0000259" key="8">
    <source>
        <dbReference type="PROSITE" id="PS50011"/>
    </source>
</evidence>
<feature type="domain" description="Protein kinase" evidence="8">
    <location>
        <begin position="429"/>
        <end position="693"/>
    </location>
</feature>
<accession>A0AA88GGV2</accession>
<sequence>MPSKNYTTCDESQLLSDIREKGVKVLENVSESMRSDKTFMMEAVKQRGDALKYASDSLKNDKDLVLEAAKQNSWALYYASDDLKKDKLFILEAVKHNGYTLNYAFESLKRDKEVVLEAIHQDGRSLRYASDDLKKDKPFILQVVKQNGRCLAFVSENLKKDKEIVLEAVKQRVMELASVMKDPKTILEKLNSQYDLLNSVASDLRHDNSFMNEVDRIIESSVQICSQDLNKENQNTLLNRIPFMAEQTNTKEQTAFHPMIPSFQPPIIPQRVVVKLEDQQLGTKLARVTVDSNFLFKSLVEQVKLVLSELQNLDLVLTYWDPTFGDMFIYNDQDVKDFMKLFQDTSMENSRKFIRIQKPSHEFVRQEKKHSHNDNNTSSQIGWDTGFPDPSFAIHSEKSTQENASKHSVKSSPALDDISTLESYLNSRYDQISFIDSGGFGSVFRVVDVKSKIPKALKLLKVENPSNLNDALKEVLTMAKLSHVNIVRIYDAFLPNVTSHVCIEMELMKGSLKSLFLDKSIRLPESMLRQITKQVCAALNWMFTQHGMLHRDIKPGNVLVRDFDLNEETIQVVLGDFGLAKPIDLISSNSSQVGTLSFMAPELMNRNLQHFEHKFSVGSDMFALGVTIFQLMTMNTSVVLCQYFEMGGDDIEKFISTKIPSNLYSREFIELVAKMLKLNPSERIFPIQVVEEL</sequence>
<dbReference type="Pfam" id="PF00069">
    <property type="entry name" value="Pkinase"/>
    <property type="match status" value="1"/>
</dbReference>
<keyword evidence="2" id="KW-0547">Nucleotide-binding</keyword>
<evidence type="ECO:0000313" key="10">
    <source>
        <dbReference type="Proteomes" id="UP000816034"/>
    </source>
</evidence>
<dbReference type="PANTHER" id="PTHR48013:SF7">
    <property type="entry name" value="SERINE_THREONINE-PROTEIN KINASE SBK2"/>
    <property type="match status" value="1"/>
</dbReference>
<keyword evidence="1" id="KW-0808">Transferase</keyword>
<dbReference type="InterPro" id="IPR008271">
    <property type="entry name" value="Ser/Thr_kinase_AS"/>
</dbReference>
<dbReference type="Pfam" id="PF13475">
    <property type="entry name" value="DUF4116"/>
    <property type="match status" value="3"/>
</dbReference>
<dbReference type="CDD" id="cd14014">
    <property type="entry name" value="STKc_PknB_like"/>
    <property type="match status" value="1"/>
</dbReference>
<reference evidence="9 10" key="1">
    <citation type="journal article" date="2018" name="BMC Genomics">
        <title>The genome of Naegleria lovaniensis, the basis for a comparative approach to unravel pathogenicity factors of the human pathogenic amoeba N. fowleri.</title>
        <authorList>
            <person name="Liechti N."/>
            <person name="Schurch N."/>
            <person name="Bruggmann R."/>
            <person name="Wittwer M."/>
        </authorList>
    </citation>
    <scope>NUCLEOTIDE SEQUENCE [LARGE SCALE GENOMIC DNA]</scope>
    <source>
        <strain evidence="9 10">ATCC 30569</strain>
    </source>
</reference>
<dbReference type="GeneID" id="68102419"/>
<dbReference type="GO" id="GO:0004708">
    <property type="term" value="F:MAP kinase kinase activity"/>
    <property type="evidence" value="ECO:0007669"/>
    <property type="project" value="UniProtKB-EC"/>
</dbReference>
<dbReference type="PROSITE" id="PS00108">
    <property type="entry name" value="PROTEIN_KINASE_ST"/>
    <property type="match status" value="1"/>
</dbReference>
<dbReference type="GO" id="GO:0005524">
    <property type="term" value="F:ATP binding"/>
    <property type="evidence" value="ECO:0007669"/>
    <property type="project" value="UniProtKB-KW"/>
</dbReference>
<dbReference type="EMBL" id="PYSW02000039">
    <property type="protein sequence ID" value="KAG2375342.1"/>
    <property type="molecule type" value="Genomic_DNA"/>
</dbReference>
<dbReference type="RefSeq" id="XP_044544516.1">
    <property type="nucleotide sequence ID" value="XM_044700210.1"/>
</dbReference>
<dbReference type="AlphaFoldDB" id="A0AA88GGV2"/>
<name>A0AA88GGV2_NAELO</name>
<proteinExistence type="inferred from homology"/>
<protein>
    <recommendedName>
        <fullName evidence="6">mitogen-activated protein kinase kinase</fullName>
        <ecNumber evidence="6">2.7.12.2</ecNumber>
    </recommendedName>
</protein>
<keyword evidence="10" id="KW-1185">Reference proteome</keyword>
<organism evidence="9 10">
    <name type="scientific">Naegleria lovaniensis</name>
    <name type="common">Amoeba</name>
    <dbReference type="NCBI Taxonomy" id="51637"/>
    <lineage>
        <taxon>Eukaryota</taxon>
        <taxon>Discoba</taxon>
        <taxon>Heterolobosea</taxon>
        <taxon>Tetramitia</taxon>
        <taxon>Eutetramitia</taxon>
        <taxon>Vahlkampfiidae</taxon>
        <taxon>Naegleria</taxon>
    </lineage>
</organism>
<keyword evidence="3" id="KW-0418">Kinase</keyword>
<keyword evidence="4" id="KW-0067">ATP-binding</keyword>
<dbReference type="InterPro" id="IPR011009">
    <property type="entry name" value="Kinase-like_dom_sf"/>
</dbReference>
<dbReference type="EC" id="2.7.12.2" evidence="6"/>
<gene>
    <name evidence="9" type="ORF">C9374_009965</name>
</gene>
<evidence type="ECO:0000256" key="4">
    <source>
        <dbReference type="ARBA" id="ARBA00022840"/>
    </source>
</evidence>
<evidence type="ECO:0000256" key="3">
    <source>
        <dbReference type="ARBA" id="ARBA00022777"/>
    </source>
</evidence>
<evidence type="ECO:0000256" key="1">
    <source>
        <dbReference type="ARBA" id="ARBA00022679"/>
    </source>
</evidence>
<dbReference type="SMART" id="SM00220">
    <property type="entry name" value="S_TKc"/>
    <property type="match status" value="1"/>
</dbReference>
<dbReference type="SUPFAM" id="SSF56112">
    <property type="entry name" value="Protein kinase-like (PK-like)"/>
    <property type="match status" value="1"/>
</dbReference>
<dbReference type="Gene3D" id="1.10.510.10">
    <property type="entry name" value="Transferase(Phosphotransferase) domain 1"/>
    <property type="match status" value="1"/>
</dbReference>
<comment type="caution">
    <text evidence="9">The sequence shown here is derived from an EMBL/GenBank/DDBJ whole genome shotgun (WGS) entry which is preliminary data.</text>
</comment>
<dbReference type="PANTHER" id="PTHR48013">
    <property type="entry name" value="DUAL SPECIFICITY MITOGEN-ACTIVATED PROTEIN KINASE KINASE 5-RELATED"/>
    <property type="match status" value="1"/>
</dbReference>
<dbReference type="PROSITE" id="PS50011">
    <property type="entry name" value="PROTEIN_KINASE_DOM"/>
    <property type="match status" value="1"/>
</dbReference>
<evidence type="ECO:0000256" key="5">
    <source>
        <dbReference type="ARBA" id="ARBA00038035"/>
    </source>
</evidence>
<dbReference type="InterPro" id="IPR025197">
    <property type="entry name" value="DUF4116"/>
</dbReference>
<evidence type="ECO:0000256" key="7">
    <source>
        <dbReference type="SAM" id="MobiDB-lite"/>
    </source>
</evidence>
<evidence type="ECO:0000256" key="2">
    <source>
        <dbReference type="ARBA" id="ARBA00022741"/>
    </source>
</evidence>
<feature type="region of interest" description="Disordered" evidence="7">
    <location>
        <begin position="365"/>
        <end position="384"/>
    </location>
</feature>
<evidence type="ECO:0000313" key="9">
    <source>
        <dbReference type="EMBL" id="KAG2375342.1"/>
    </source>
</evidence>
<dbReference type="InterPro" id="IPR000719">
    <property type="entry name" value="Prot_kinase_dom"/>
</dbReference>